<protein>
    <recommendedName>
        <fullName evidence="4">Lipoprotein</fullName>
    </recommendedName>
</protein>
<reference evidence="2 3" key="1">
    <citation type="journal article" date="2015" name="BMC Genomics">
        <title>Genome mining reveals unlocked bioactive potential of marine Gram-negative bacteria.</title>
        <authorList>
            <person name="Machado H."/>
            <person name="Sonnenschein E.C."/>
            <person name="Melchiorsen J."/>
            <person name="Gram L."/>
        </authorList>
    </citation>
    <scope>NUCLEOTIDE SEQUENCE [LARGE SCALE GENOMIC DNA]</scope>
    <source>
        <strain evidence="2 3">S3137</strain>
    </source>
</reference>
<name>A0A0F4PYN9_9GAMM</name>
<dbReference type="GeneID" id="58228443"/>
<dbReference type="AlphaFoldDB" id="A0A0F4PYN9"/>
<comment type="caution">
    <text evidence="2">The sequence shown here is derived from an EMBL/GenBank/DDBJ whole genome shotgun (WGS) entry which is preliminary data.</text>
</comment>
<dbReference type="RefSeq" id="WP_045978435.1">
    <property type="nucleotide sequence ID" value="NZ_JXXY01000002.1"/>
</dbReference>
<gene>
    <name evidence="2" type="ORF">TW72_08070</name>
</gene>
<evidence type="ECO:0008006" key="4">
    <source>
        <dbReference type="Google" id="ProtNLM"/>
    </source>
</evidence>
<feature type="signal peptide" evidence="1">
    <location>
        <begin position="1"/>
        <end position="20"/>
    </location>
</feature>
<feature type="chain" id="PRO_5002475036" description="Lipoprotein" evidence="1">
    <location>
        <begin position="21"/>
        <end position="94"/>
    </location>
</feature>
<evidence type="ECO:0000256" key="1">
    <source>
        <dbReference type="SAM" id="SignalP"/>
    </source>
</evidence>
<organism evidence="2 3">
    <name type="scientific">Pseudoalteromonas ruthenica</name>
    <dbReference type="NCBI Taxonomy" id="151081"/>
    <lineage>
        <taxon>Bacteria</taxon>
        <taxon>Pseudomonadati</taxon>
        <taxon>Pseudomonadota</taxon>
        <taxon>Gammaproteobacteria</taxon>
        <taxon>Alteromonadales</taxon>
        <taxon>Pseudoalteromonadaceae</taxon>
        <taxon>Pseudoalteromonas</taxon>
    </lineage>
</organism>
<dbReference type="eggNOG" id="ENOG50332ZN">
    <property type="taxonomic scope" value="Bacteria"/>
</dbReference>
<dbReference type="EMBL" id="JXXZ01000007">
    <property type="protein sequence ID" value="KJY99608.1"/>
    <property type="molecule type" value="Genomic_DNA"/>
</dbReference>
<accession>A0A0F4PYN9</accession>
<evidence type="ECO:0000313" key="3">
    <source>
        <dbReference type="Proteomes" id="UP000033664"/>
    </source>
</evidence>
<dbReference type="Proteomes" id="UP000033664">
    <property type="component" value="Unassembled WGS sequence"/>
</dbReference>
<proteinExistence type="predicted"/>
<evidence type="ECO:0000313" key="2">
    <source>
        <dbReference type="EMBL" id="KJY99608.1"/>
    </source>
</evidence>
<keyword evidence="1" id="KW-0732">Signal</keyword>
<sequence>MQYLKSVVVATLFIISSACVVVPSDTPYVERKCELSSDKKTLRIVNVAEETNTYYSLSGILLTPILLPATAILSGGYVAVNNVYHLGEQQIKCE</sequence>
<dbReference type="PATRIC" id="fig|151081.8.peg.579"/>
<dbReference type="OrthoDB" id="6388293at2"/>
<dbReference type="PROSITE" id="PS51257">
    <property type="entry name" value="PROKAR_LIPOPROTEIN"/>
    <property type="match status" value="1"/>
</dbReference>
<keyword evidence="3" id="KW-1185">Reference proteome</keyword>